<dbReference type="PANTHER" id="PTHR43544:SF12">
    <property type="entry name" value="NAD(P)-BINDING ROSSMANN-FOLD SUPERFAMILY PROTEIN"/>
    <property type="match status" value="1"/>
</dbReference>
<dbReference type="OrthoDB" id="5296at2759"/>
<evidence type="ECO:0000256" key="1">
    <source>
        <dbReference type="ARBA" id="ARBA00006484"/>
    </source>
</evidence>
<dbReference type="InterPro" id="IPR002347">
    <property type="entry name" value="SDR_fam"/>
</dbReference>
<gene>
    <name evidence="2" type="ORF">NliqN6_1878</name>
</gene>
<comment type="caution">
    <text evidence="2">The sequence shown here is derived from an EMBL/GenBank/DDBJ whole genome shotgun (WGS) entry which is preliminary data.</text>
</comment>
<dbReference type="PRINTS" id="PR00081">
    <property type="entry name" value="GDHRDH"/>
</dbReference>
<dbReference type="GO" id="GO:0005737">
    <property type="term" value="C:cytoplasm"/>
    <property type="evidence" value="ECO:0007669"/>
    <property type="project" value="TreeGrafter"/>
</dbReference>
<proteinExistence type="inferred from homology"/>
<dbReference type="InterPro" id="IPR051468">
    <property type="entry name" value="Fungal_SecMetab_SDRs"/>
</dbReference>
<evidence type="ECO:0008006" key="4">
    <source>
        <dbReference type="Google" id="ProtNLM"/>
    </source>
</evidence>
<evidence type="ECO:0000313" key="3">
    <source>
        <dbReference type="Proteomes" id="UP000620104"/>
    </source>
</evidence>
<dbReference type="SUPFAM" id="SSF51735">
    <property type="entry name" value="NAD(P)-binding Rossmann-fold domains"/>
    <property type="match status" value="1"/>
</dbReference>
<sequence>MSVAVIQGATGGLGLPLTRYILQNTSMSVIALTSKTSSRIKDDILSDAASSSSSSASGDRLKVISGVDLLAEDTIERAAKEAELGKAARLIVGLAGELHPEKSLAQVDLQKAMHTFQMNTLGHLMLYKHFVPFLPTAREFAKIREEWSQNGHTDPAKGLLAADSAVCLSLSARVGSIGDNGKGGWYSYRASKAALNQVIRTLDHELNMRKSAALAMAYHPGTTITSFTRPIIGEKKPDLEHGVFTPAQAVDKLTSLLRQARRGDGPSSYGGGFYDWKGEKVPW</sequence>
<dbReference type="GO" id="GO:0016491">
    <property type="term" value="F:oxidoreductase activity"/>
    <property type="evidence" value="ECO:0007669"/>
    <property type="project" value="TreeGrafter"/>
</dbReference>
<protein>
    <recommendedName>
        <fullName evidence="4">SDR family NAD(P)-dependent oxidoreductase</fullName>
    </recommendedName>
</protein>
<keyword evidence="3" id="KW-1185">Reference proteome</keyword>
<dbReference type="EMBL" id="BLZA01000011">
    <property type="protein sequence ID" value="GHJ85476.1"/>
    <property type="molecule type" value="Genomic_DNA"/>
</dbReference>
<evidence type="ECO:0000313" key="2">
    <source>
        <dbReference type="EMBL" id="GHJ85476.1"/>
    </source>
</evidence>
<dbReference type="AlphaFoldDB" id="A0A8H3TR74"/>
<reference evidence="2" key="1">
    <citation type="submission" date="2020-07" db="EMBL/GenBank/DDBJ databases">
        <title>Draft Genome Sequence of a Deep-Sea Yeast, Naganishia (Cryptococcus) liquefaciens strain N6.</title>
        <authorList>
            <person name="Han Y.W."/>
            <person name="Kajitani R."/>
            <person name="Morimoto H."/>
            <person name="Parhat M."/>
            <person name="Tsubouchi H."/>
            <person name="Bakenova O."/>
            <person name="Ogata M."/>
            <person name="Argunhan B."/>
            <person name="Aoki R."/>
            <person name="Kajiwara S."/>
            <person name="Itoh T."/>
            <person name="Iwasaki H."/>
        </authorList>
    </citation>
    <scope>NUCLEOTIDE SEQUENCE</scope>
    <source>
        <strain evidence="2">N6</strain>
    </source>
</reference>
<dbReference type="InterPro" id="IPR036291">
    <property type="entry name" value="NAD(P)-bd_dom_sf"/>
</dbReference>
<organism evidence="2 3">
    <name type="scientific">Naganishia liquefaciens</name>
    <dbReference type="NCBI Taxonomy" id="104408"/>
    <lineage>
        <taxon>Eukaryota</taxon>
        <taxon>Fungi</taxon>
        <taxon>Dikarya</taxon>
        <taxon>Basidiomycota</taxon>
        <taxon>Agaricomycotina</taxon>
        <taxon>Tremellomycetes</taxon>
        <taxon>Filobasidiales</taxon>
        <taxon>Filobasidiaceae</taxon>
        <taxon>Naganishia</taxon>
    </lineage>
</organism>
<name>A0A8H3TR74_9TREE</name>
<dbReference type="Proteomes" id="UP000620104">
    <property type="component" value="Unassembled WGS sequence"/>
</dbReference>
<comment type="similarity">
    <text evidence="1">Belongs to the short-chain dehydrogenases/reductases (SDR) family.</text>
</comment>
<accession>A0A8H3TR74</accession>
<dbReference type="Gene3D" id="3.40.50.720">
    <property type="entry name" value="NAD(P)-binding Rossmann-like Domain"/>
    <property type="match status" value="1"/>
</dbReference>
<dbReference type="PANTHER" id="PTHR43544">
    <property type="entry name" value="SHORT-CHAIN DEHYDROGENASE/REDUCTASE"/>
    <property type="match status" value="1"/>
</dbReference>